<keyword evidence="2" id="KW-1185">Reference proteome</keyword>
<organism evidence="1 2">
    <name type="scientific">Discina gigas</name>
    <dbReference type="NCBI Taxonomy" id="1032678"/>
    <lineage>
        <taxon>Eukaryota</taxon>
        <taxon>Fungi</taxon>
        <taxon>Dikarya</taxon>
        <taxon>Ascomycota</taxon>
        <taxon>Pezizomycotina</taxon>
        <taxon>Pezizomycetes</taxon>
        <taxon>Pezizales</taxon>
        <taxon>Discinaceae</taxon>
        <taxon>Discina</taxon>
    </lineage>
</organism>
<gene>
    <name evidence="1" type="ORF">Q9L58_010201</name>
</gene>
<evidence type="ECO:0000313" key="1">
    <source>
        <dbReference type="EMBL" id="KAL0630946.1"/>
    </source>
</evidence>
<dbReference type="EMBL" id="JBBBZM010000335">
    <property type="protein sequence ID" value="KAL0630946.1"/>
    <property type="molecule type" value="Genomic_DNA"/>
</dbReference>
<dbReference type="Proteomes" id="UP001447188">
    <property type="component" value="Unassembled WGS sequence"/>
</dbReference>
<name>A0ABR3G551_9PEZI</name>
<reference evidence="1 2" key="1">
    <citation type="submission" date="2024-02" db="EMBL/GenBank/DDBJ databases">
        <title>Discinaceae phylogenomics.</title>
        <authorList>
            <person name="Dirks A.C."/>
            <person name="James T.Y."/>
        </authorList>
    </citation>
    <scope>NUCLEOTIDE SEQUENCE [LARGE SCALE GENOMIC DNA]</scope>
    <source>
        <strain evidence="1 2">ACD0624</strain>
    </source>
</reference>
<protein>
    <submittedName>
        <fullName evidence="1">Uncharacterized protein</fullName>
    </submittedName>
</protein>
<comment type="caution">
    <text evidence="1">The sequence shown here is derived from an EMBL/GenBank/DDBJ whole genome shotgun (WGS) entry which is preliminary data.</text>
</comment>
<accession>A0ABR3G551</accession>
<proteinExistence type="predicted"/>
<sequence>MSTLSFTEKLRGEIQRWVNLPIPSDPSALRHHVYTVVSLLSQVTYQHDWVVTDLAALIAIHHAALSQATDTLSSLQADYEAADELLTENRATIRALSSSPATGGGGRPILLSDPAVFNGTKEDLDAFLDRLGNKLRGDANQFNSEIHQISYAVSQLTGDAFEQIRDKYSSYTTVKEVTEALQAAFGDHDPVARPNVS</sequence>
<evidence type="ECO:0000313" key="2">
    <source>
        <dbReference type="Proteomes" id="UP001447188"/>
    </source>
</evidence>